<name>A0A6N8JH41_9BACT</name>
<dbReference type="GO" id="GO:0005524">
    <property type="term" value="F:ATP binding"/>
    <property type="evidence" value="ECO:0007669"/>
    <property type="project" value="UniProtKB-KW"/>
</dbReference>
<dbReference type="EMBL" id="WRXO01000010">
    <property type="protein sequence ID" value="MVT44284.1"/>
    <property type="molecule type" value="Genomic_DNA"/>
</dbReference>
<keyword evidence="1" id="KW-0547">Nucleotide-binding</keyword>
<dbReference type="InterPro" id="IPR017871">
    <property type="entry name" value="ABC_transporter-like_CS"/>
</dbReference>
<dbReference type="GO" id="GO:0016887">
    <property type="term" value="F:ATP hydrolysis activity"/>
    <property type="evidence" value="ECO:0007669"/>
    <property type="project" value="InterPro"/>
</dbReference>
<keyword evidence="3" id="KW-1278">Translocase</keyword>
<evidence type="ECO:0000313" key="6">
    <source>
        <dbReference type="Proteomes" id="UP000468388"/>
    </source>
</evidence>
<gene>
    <name evidence="5" type="ORF">GO495_27060</name>
</gene>
<proteinExistence type="predicted"/>
<evidence type="ECO:0000256" key="3">
    <source>
        <dbReference type="ARBA" id="ARBA00022967"/>
    </source>
</evidence>
<dbReference type="SMART" id="SM00382">
    <property type="entry name" value="AAA"/>
    <property type="match status" value="1"/>
</dbReference>
<accession>A0A6N8JH41</accession>
<evidence type="ECO:0000256" key="2">
    <source>
        <dbReference type="ARBA" id="ARBA00022840"/>
    </source>
</evidence>
<dbReference type="PANTHER" id="PTHR42798:SF2">
    <property type="entry name" value="ABC TRANSPORTER ATP-BINDING PROTEIN MG467-RELATED"/>
    <property type="match status" value="1"/>
</dbReference>
<sequence length="231" mass="26837">MARLRKKPGFLYITVMQIQLENLVPVPLRDKVLQRSSDIWNREVTFTPGHFVKIKAPSGTGKTTLIHYLYHIRYDYTGQVLVDGRLWQSYNKEVIATMRQQQVSVIFQDLRIFEQLTAEENIELKRVMISQPYCTTEKVKEMAARLNVTHVLSQSGKTLSYGERQRIAIIRALVQPFKWLIMDEPFSHLDNENAQRAADLIGEECRARGAGFILTDLDNDTRFAYDTHYNL</sequence>
<evidence type="ECO:0000313" key="5">
    <source>
        <dbReference type="EMBL" id="MVT44284.1"/>
    </source>
</evidence>
<dbReference type="PROSITE" id="PS00211">
    <property type="entry name" value="ABC_TRANSPORTER_1"/>
    <property type="match status" value="1"/>
</dbReference>
<evidence type="ECO:0000256" key="1">
    <source>
        <dbReference type="ARBA" id="ARBA00022741"/>
    </source>
</evidence>
<dbReference type="PROSITE" id="PS50893">
    <property type="entry name" value="ABC_TRANSPORTER_2"/>
    <property type="match status" value="1"/>
</dbReference>
<protein>
    <submittedName>
        <fullName evidence="5">ATP-binding cassette domain-containing protein</fullName>
    </submittedName>
</protein>
<reference evidence="5 6" key="1">
    <citation type="submission" date="2019-12" db="EMBL/GenBank/DDBJ databases">
        <title>The draft genomic sequence of strain Chitinophaga oryziterrae JCM 16595.</title>
        <authorList>
            <person name="Zhang X."/>
        </authorList>
    </citation>
    <scope>NUCLEOTIDE SEQUENCE [LARGE SCALE GENOMIC DNA]</scope>
    <source>
        <strain evidence="5 6">JCM 16595</strain>
    </source>
</reference>
<dbReference type="Pfam" id="PF00005">
    <property type="entry name" value="ABC_tran"/>
    <property type="match status" value="1"/>
</dbReference>
<dbReference type="InterPro" id="IPR027417">
    <property type="entry name" value="P-loop_NTPase"/>
</dbReference>
<dbReference type="SUPFAM" id="SSF52540">
    <property type="entry name" value="P-loop containing nucleoside triphosphate hydrolases"/>
    <property type="match status" value="1"/>
</dbReference>
<evidence type="ECO:0000259" key="4">
    <source>
        <dbReference type="PROSITE" id="PS50893"/>
    </source>
</evidence>
<comment type="caution">
    <text evidence="5">The sequence shown here is derived from an EMBL/GenBank/DDBJ whole genome shotgun (WGS) entry which is preliminary data.</text>
</comment>
<dbReference type="Proteomes" id="UP000468388">
    <property type="component" value="Unassembled WGS sequence"/>
</dbReference>
<keyword evidence="6" id="KW-1185">Reference proteome</keyword>
<organism evidence="5 6">
    <name type="scientific">Chitinophaga oryziterrae</name>
    <dbReference type="NCBI Taxonomy" id="1031224"/>
    <lineage>
        <taxon>Bacteria</taxon>
        <taxon>Pseudomonadati</taxon>
        <taxon>Bacteroidota</taxon>
        <taxon>Chitinophagia</taxon>
        <taxon>Chitinophagales</taxon>
        <taxon>Chitinophagaceae</taxon>
        <taxon>Chitinophaga</taxon>
    </lineage>
</organism>
<dbReference type="Gene3D" id="3.40.50.300">
    <property type="entry name" value="P-loop containing nucleotide triphosphate hydrolases"/>
    <property type="match status" value="1"/>
</dbReference>
<feature type="domain" description="ABC transporter" evidence="4">
    <location>
        <begin position="18"/>
        <end position="231"/>
    </location>
</feature>
<dbReference type="InterPro" id="IPR003439">
    <property type="entry name" value="ABC_transporter-like_ATP-bd"/>
</dbReference>
<dbReference type="AlphaFoldDB" id="A0A6N8JH41"/>
<dbReference type="PANTHER" id="PTHR42798">
    <property type="entry name" value="LIPOPROTEIN-RELEASING SYSTEM ATP-BINDING PROTEIN LOLD"/>
    <property type="match status" value="1"/>
</dbReference>
<keyword evidence="2 5" id="KW-0067">ATP-binding</keyword>
<dbReference type="InterPro" id="IPR003593">
    <property type="entry name" value="AAA+_ATPase"/>
</dbReference>